<evidence type="ECO:0000313" key="1">
    <source>
        <dbReference type="EMBL" id="AGI67352.1"/>
    </source>
</evidence>
<sequence>MALEGLLRPLYGGGRRFTPVFRAALAIAPARRDGPALARRLRLDSERGQDTKKAAPTGAAFSISGVNL</sequence>
<name>M9R555_9RHOB</name>
<dbReference type="EMBL" id="CP003740">
    <property type="protein sequence ID" value="AGI67352.1"/>
    <property type="molecule type" value="Genomic_DNA"/>
</dbReference>
<gene>
    <name evidence="1" type="ORF">OAN307_c16850</name>
</gene>
<protein>
    <submittedName>
        <fullName evidence="1">Uncharacterized protein</fullName>
    </submittedName>
</protein>
<reference evidence="1 2" key="1">
    <citation type="journal article" date="2013" name="PLoS ONE">
        <title>Poles Apart: Arctic and Antarctic Octadecabacter strains Share High Genome Plasticity and a New Type of Xanthorhodopsin.</title>
        <authorList>
            <person name="Vollmers J."/>
            <person name="Voget S."/>
            <person name="Dietrich S."/>
            <person name="Gollnow K."/>
            <person name="Smits M."/>
            <person name="Meyer K."/>
            <person name="Brinkhoff T."/>
            <person name="Simon M."/>
            <person name="Daniel R."/>
        </authorList>
    </citation>
    <scope>NUCLEOTIDE SEQUENCE [LARGE SCALE GENOMIC DNA]</scope>
    <source>
        <strain evidence="1 2">307</strain>
    </source>
</reference>
<proteinExistence type="predicted"/>
<dbReference type="Proteomes" id="UP000005307">
    <property type="component" value="Chromosome"/>
</dbReference>
<keyword evidence="2" id="KW-1185">Reference proteome</keyword>
<dbReference type="KEGG" id="oat:OAN307_c16850"/>
<dbReference type="HOGENOM" id="CLU_2789826_0_0_5"/>
<accession>M9R555</accession>
<organism evidence="1 2">
    <name type="scientific">Octadecabacter antarcticus 307</name>
    <dbReference type="NCBI Taxonomy" id="391626"/>
    <lineage>
        <taxon>Bacteria</taxon>
        <taxon>Pseudomonadati</taxon>
        <taxon>Pseudomonadota</taxon>
        <taxon>Alphaproteobacteria</taxon>
        <taxon>Rhodobacterales</taxon>
        <taxon>Roseobacteraceae</taxon>
        <taxon>Octadecabacter</taxon>
    </lineage>
</organism>
<dbReference type="AlphaFoldDB" id="M9R555"/>
<evidence type="ECO:0000313" key="2">
    <source>
        <dbReference type="Proteomes" id="UP000005307"/>
    </source>
</evidence>
<dbReference type="STRING" id="391626.OAN307_c16850"/>